<organism evidence="3 4">
    <name type="scientific">Sporomusa acidovorans (strain ATCC 49682 / DSM 3132 / Mol)</name>
    <dbReference type="NCBI Taxonomy" id="1123286"/>
    <lineage>
        <taxon>Bacteria</taxon>
        <taxon>Bacillati</taxon>
        <taxon>Bacillota</taxon>
        <taxon>Negativicutes</taxon>
        <taxon>Selenomonadales</taxon>
        <taxon>Sporomusaceae</taxon>
        <taxon>Sporomusa</taxon>
    </lineage>
</organism>
<accession>A0ABZ3IVZ7</accession>
<dbReference type="InterPro" id="IPR026870">
    <property type="entry name" value="Zinc_ribbon_dom"/>
</dbReference>
<name>A0ABZ3IVZ7_SPOA4</name>
<dbReference type="EMBL" id="CP155571">
    <property type="protein sequence ID" value="XFO70239.1"/>
    <property type="molecule type" value="Genomic_DNA"/>
</dbReference>
<reference evidence="3" key="1">
    <citation type="submission" date="2024-05" db="EMBL/GenBank/DDBJ databases">
        <title>Isolation and characterization of Sporomusa carbonis sp. nov., a carboxydotrophic hydrogenogen in the genus of Sporomusa isolated from a charcoal burning pile.</title>
        <authorList>
            <person name="Boeer T."/>
            <person name="Rosenbaum F."/>
            <person name="Eysell L."/>
            <person name="Mueller V."/>
            <person name="Daniel R."/>
            <person name="Poehlein A."/>
        </authorList>
    </citation>
    <scope>NUCLEOTIDE SEQUENCE [LARGE SCALE GENOMIC DNA]</scope>
    <source>
        <strain evidence="3">DSM 3132</strain>
    </source>
</reference>
<evidence type="ECO:0000313" key="4">
    <source>
        <dbReference type="Proteomes" id="UP000216052"/>
    </source>
</evidence>
<dbReference type="Pfam" id="PF13240">
    <property type="entry name" value="Zn_Ribbon_1"/>
    <property type="match status" value="1"/>
</dbReference>
<keyword evidence="4" id="KW-1185">Reference proteome</keyword>
<dbReference type="RefSeq" id="WP_093796164.1">
    <property type="nucleotide sequence ID" value="NZ_CP155571.1"/>
</dbReference>
<gene>
    <name evidence="3" type="ORF">SPACI_002270</name>
</gene>
<evidence type="ECO:0000259" key="2">
    <source>
        <dbReference type="Pfam" id="PF13240"/>
    </source>
</evidence>
<dbReference type="Proteomes" id="UP000216052">
    <property type="component" value="Chromosome"/>
</dbReference>
<proteinExistence type="predicted"/>
<evidence type="ECO:0000256" key="1">
    <source>
        <dbReference type="SAM" id="Phobius"/>
    </source>
</evidence>
<keyword evidence="1" id="KW-1133">Transmembrane helix</keyword>
<sequence length="122" mass="14135">MYCDFCGKRLTDNVKFCRHCGQMLRNKTDDTKPLPVVTESMLANRHMEQNSFLRWLKLPLLKKNQAGSVRLWSKIYQIASCVTLIMVVFILATFTTIKEYQILTTIAGSLLAIYSWQKGKIR</sequence>
<evidence type="ECO:0000313" key="3">
    <source>
        <dbReference type="EMBL" id="XFO70239.1"/>
    </source>
</evidence>
<keyword evidence="1" id="KW-0472">Membrane</keyword>
<feature type="transmembrane region" description="Helical" evidence="1">
    <location>
        <begin position="75"/>
        <end position="94"/>
    </location>
</feature>
<protein>
    <recommendedName>
        <fullName evidence="2">Zinc-ribbon domain-containing protein</fullName>
    </recommendedName>
</protein>
<feature type="domain" description="Zinc-ribbon" evidence="2">
    <location>
        <begin position="2"/>
        <end position="23"/>
    </location>
</feature>
<keyword evidence="1" id="KW-0812">Transmembrane</keyword>
<feature type="transmembrane region" description="Helical" evidence="1">
    <location>
        <begin position="100"/>
        <end position="116"/>
    </location>
</feature>